<dbReference type="EMBL" id="FNEM01000020">
    <property type="protein sequence ID" value="SDK15744.1"/>
    <property type="molecule type" value="Genomic_DNA"/>
</dbReference>
<name>A0A1G8ZMD8_9GAMM</name>
<keyword evidence="1" id="KW-0472">Membrane</keyword>
<dbReference type="RefSeq" id="WP_090367797.1">
    <property type="nucleotide sequence ID" value="NZ_FNEM01000020.1"/>
</dbReference>
<keyword evidence="1" id="KW-1133">Transmembrane helix</keyword>
<evidence type="ECO:0000256" key="1">
    <source>
        <dbReference type="SAM" id="Phobius"/>
    </source>
</evidence>
<keyword evidence="3" id="KW-1185">Reference proteome</keyword>
<dbReference type="InterPro" id="IPR021313">
    <property type="entry name" value="DUF2909"/>
</dbReference>
<keyword evidence="1" id="KW-0812">Transmembrane</keyword>
<protein>
    <recommendedName>
        <fullName evidence="4">DUF2909 domain-containing protein</fullName>
    </recommendedName>
</protein>
<evidence type="ECO:0000313" key="2">
    <source>
        <dbReference type="EMBL" id="SDK15744.1"/>
    </source>
</evidence>
<dbReference type="Pfam" id="PF11137">
    <property type="entry name" value="DUF2909"/>
    <property type="match status" value="1"/>
</dbReference>
<evidence type="ECO:0000313" key="3">
    <source>
        <dbReference type="Proteomes" id="UP000199527"/>
    </source>
</evidence>
<proteinExistence type="predicted"/>
<evidence type="ECO:0008006" key="4">
    <source>
        <dbReference type="Google" id="ProtNLM"/>
    </source>
</evidence>
<gene>
    <name evidence="2" type="ORF">SAMN04488540_12043</name>
</gene>
<reference evidence="3" key="1">
    <citation type="submission" date="2016-10" db="EMBL/GenBank/DDBJ databases">
        <authorList>
            <person name="Varghese N."/>
            <person name="Submissions S."/>
        </authorList>
    </citation>
    <scope>NUCLEOTIDE SEQUENCE [LARGE SCALE GENOMIC DNA]</scope>
    <source>
        <strain evidence="3">DSM 23317</strain>
    </source>
</reference>
<accession>A0A1G8ZMD8</accession>
<dbReference type="OrthoDB" id="5706633at2"/>
<dbReference type="Proteomes" id="UP000199527">
    <property type="component" value="Unassembled WGS sequence"/>
</dbReference>
<sequence length="71" mass="8006">MQIVLKLLLVALLLFIVFNLGRALVLMLKDDNSNHNMSQYLGRRVALSAFVVVLLILALMGGWLQPNPRPY</sequence>
<organism evidence="2 3">
    <name type="scientific">Ferrimonas sediminum</name>
    <dbReference type="NCBI Taxonomy" id="718193"/>
    <lineage>
        <taxon>Bacteria</taxon>
        <taxon>Pseudomonadati</taxon>
        <taxon>Pseudomonadota</taxon>
        <taxon>Gammaproteobacteria</taxon>
        <taxon>Alteromonadales</taxon>
        <taxon>Ferrimonadaceae</taxon>
        <taxon>Ferrimonas</taxon>
    </lineage>
</organism>
<feature type="transmembrane region" description="Helical" evidence="1">
    <location>
        <begin position="47"/>
        <end position="64"/>
    </location>
</feature>
<dbReference type="AlphaFoldDB" id="A0A1G8ZMD8"/>